<organism evidence="2 3">
    <name type="scientific">Planococcus versutus</name>
    <dbReference type="NCBI Taxonomy" id="1302659"/>
    <lineage>
        <taxon>Bacteria</taxon>
        <taxon>Bacillati</taxon>
        <taxon>Bacillota</taxon>
        <taxon>Bacilli</taxon>
        <taxon>Bacillales</taxon>
        <taxon>Caryophanaceae</taxon>
        <taxon>Planococcus</taxon>
    </lineage>
</organism>
<accession>A0A1B1S1M5</accession>
<dbReference type="KEGG" id="pll:I858_008790"/>
<name>A0A1B1S1M5_9BACL</name>
<dbReference type="Proteomes" id="UP000053354">
    <property type="component" value="Chromosome"/>
</dbReference>
<keyword evidence="1" id="KW-0175">Coiled coil</keyword>
<evidence type="ECO:0000313" key="3">
    <source>
        <dbReference type="Proteomes" id="UP000053354"/>
    </source>
</evidence>
<dbReference type="AlphaFoldDB" id="A0A1B1S1M5"/>
<keyword evidence="3" id="KW-1185">Reference proteome</keyword>
<protein>
    <submittedName>
        <fullName evidence="2">Uncharacterized protein</fullName>
    </submittedName>
</protein>
<sequence length="570" mass="66952">MGVFNGDYQIISPTNPRVLYIFNEWDEILEKEEKMEIQNIFDRYQVPPFGINDYALALLVAVYLVQRKSETRLRVDDSRLKLEEWSKVVFLDKNVDFKSLFSTIVLRINPEESTGRYLTLFKKVNQNNDVIIANQLFDDYEKLKKEEDVPGDLEDKMAHLEYLLKEGKRLYNNTIRKFGKIRADIGEATRKTDDFKLLFEILDTVENIHGQVEDSEKYVYNIEQIEEARKIEVRCHNYIEETFATYIKELKCQSLGQASGFDKWVEKIIDSLNRYDYLSEARQLKSRKNAILDNLNESLKTREIEDTINQFARKNAPSTSLGYQRLVQIKEEGSKNIEFVNKSKVDNKTKQELHQIIEGILQKTGDCLKRLNTEVEEIYDTIYDLSTVEECENFFIKVKQILNKEIREEDREGIEEAANNLQNFLNDIQILQGIKENREALLMEMGALERKWLNIESEIDFSVVLENYENSLVMHLDEQAEKWEAKYIVDENDVKSWDVKQCSTWLQHTNVIPLYLTNKLTKDVNELDLKIQKRLSELNIDAVIGLFFGLSKVQQEIAFKKMKEVIEVSQ</sequence>
<gene>
    <name evidence="2" type="ORF">I858_008790</name>
</gene>
<evidence type="ECO:0000256" key="1">
    <source>
        <dbReference type="SAM" id="Coils"/>
    </source>
</evidence>
<proteinExistence type="predicted"/>
<reference evidence="2" key="1">
    <citation type="submission" date="2016-10" db="EMBL/GenBank/DDBJ databases">
        <authorList>
            <person name="See-Too W.S."/>
        </authorList>
    </citation>
    <scope>NUCLEOTIDE SEQUENCE</scope>
    <source>
        <strain evidence="2">L10.15</strain>
    </source>
</reference>
<feature type="coiled-coil region" evidence="1">
    <location>
        <begin position="414"/>
        <end position="451"/>
    </location>
</feature>
<dbReference type="EMBL" id="CP016540">
    <property type="protein sequence ID" value="ANU27086.1"/>
    <property type="molecule type" value="Genomic_DNA"/>
</dbReference>
<dbReference type="RefSeq" id="WP_065524427.1">
    <property type="nucleotide sequence ID" value="NZ_CP016540.2"/>
</dbReference>
<dbReference type="STRING" id="1302659.I858_008790"/>
<evidence type="ECO:0000313" key="2">
    <source>
        <dbReference type="EMBL" id="ANU27086.1"/>
    </source>
</evidence>